<reference evidence="8" key="1">
    <citation type="submission" date="2023-03" db="EMBL/GenBank/DDBJ databases">
        <authorList>
            <person name="Julca I."/>
        </authorList>
    </citation>
    <scope>NUCLEOTIDE SEQUENCE</scope>
</reference>
<evidence type="ECO:0000256" key="4">
    <source>
        <dbReference type="ARBA" id="ARBA00022989"/>
    </source>
</evidence>
<evidence type="ECO:0000313" key="8">
    <source>
        <dbReference type="EMBL" id="CAI9098641.1"/>
    </source>
</evidence>
<dbReference type="InterPro" id="IPR030184">
    <property type="entry name" value="WAT1-related"/>
</dbReference>
<evidence type="ECO:0000256" key="3">
    <source>
        <dbReference type="ARBA" id="ARBA00022692"/>
    </source>
</evidence>
<feature type="transmembrane region" description="Helical" evidence="6">
    <location>
        <begin position="271"/>
        <end position="291"/>
    </location>
</feature>
<evidence type="ECO:0000313" key="9">
    <source>
        <dbReference type="Proteomes" id="UP001161247"/>
    </source>
</evidence>
<evidence type="ECO:0000256" key="1">
    <source>
        <dbReference type="ARBA" id="ARBA00004141"/>
    </source>
</evidence>
<dbReference type="InterPro" id="IPR000620">
    <property type="entry name" value="EamA_dom"/>
</dbReference>
<accession>A0AAV1CTG3</accession>
<sequence length="365" mass="40339">MGSVENQKPVIVMLMLQFLYSAVTLFTRATFVHGMSPRVFVVYRQGLAFLLIAPIAFLRKGTSGCSLGLKNFGLIFLISLIGITINQNIYFEGLYLSSSSIASAMGNILPAITFLMAYSLGLERVNFKSVRSIAKIFGTIVCVTGAISMVLLKGPKLLNMEFNPRHMLFSKGGETWLLGCFLIFTSNFCWSLWLILQVPVSKSYPDHICLTAWMCLFGSMQSGVVSFFLEKDLDAWKINSPLQLGCLLFTAAAGATSFFAQAWCIERRGPLFSAMFNPLNTVIVTFLATTFVHEEMYLGSLIGAIAVIFGLYVVLWGKAQDQVEIDAEKKPEEAKKCNSASCIDESVEKTSYAIDLEEPLLSNKE</sequence>
<keyword evidence="5 6" id="KW-0472">Membrane</keyword>
<comment type="subcellular location">
    <subcellularLocation>
        <location evidence="1 6">Membrane</location>
        <topology evidence="1 6">Multi-pass membrane protein</topology>
    </subcellularLocation>
</comment>
<feature type="transmembrane region" description="Helical" evidence="6">
    <location>
        <begin position="71"/>
        <end position="89"/>
    </location>
</feature>
<dbReference type="PANTHER" id="PTHR31218">
    <property type="entry name" value="WAT1-RELATED PROTEIN"/>
    <property type="match status" value="1"/>
</dbReference>
<name>A0AAV1CTG3_OLDCO</name>
<protein>
    <recommendedName>
        <fullName evidence="6">WAT1-related protein</fullName>
    </recommendedName>
</protein>
<feature type="transmembrane region" description="Helical" evidence="6">
    <location>
        <begin position="297"/>
        <end position="315"/>
    </location>
</feature>
<evidence type="ECO:0000256" key="2">
    <source>
        <dbReference type="ARBA" id="ARBA00007635"/>
    </source>
</evidence>
<dbReference type="GO" id="GO:0022857">
    <property type="term" value="F:transmembrane transporter activity"/>
    <property type="evidence" value="ECO:0007669"/>
    <property type="project" value="InterPro"/>
</dbReference>
<proteinExistence type="inferred from homology"/>
<feature type="transmembrane region" description="Helical" evidence="6">
    <location>
        <begin position="208"/>
        <end position="229"/>
    </location>
</feature>
<keyword evidence="3 6" id="KW-0812">Transmembrane</keyword>
<dbReference type="AlphaFoldDB" id="A0AAV1CTG3"/>
<evidence type="ECO:0000259" key="7">
    <source>
        <dbReference type="Pfam" id="PF00892"/>
    </source>
</evidence>
<comment type="similarity">
    <text evidence="2 6">Belongs to the drug/metabolite transporter (DMT) superfamily. Plant drug/metabolite exporter (P-DME) (TC 2.A.7.4) family.</text>
</comment>
<evidence type="ECO:0000256" key="6">
    <source>
        <dbReference type="RuleBase" id="RU363077"/>
    </source>
</evidence>
<dbReference type="SUPFAM" id="SSF103481">
    <property type="entry name" value="Multidrug resistance efflux transporter EmrE"/>
    <property type="match status" value="2"/>
</dbReference>
<dbReference type="InterPro" id="IPR037185">
    <property type="entry name" value="EmrE-like"/>
</dbReference>
<evidence type="ECO:0000256" key="5">
    <source>
        <dbReference type="ARBA" id="ARBA00023136"/>
    </source>
</evidence>
<feature type="transmembrane region" description="Helical" evidence="6">
    <location>
        <begin position="133"/>
        <end position="155"/>
    </location>
</feature>
<feature type="transmembrane region" description="Helical" evidence="6">
    <location>
        <begin position="241"/>
        <end position="264"/>
    </location>
</feature>
<dbReference type="Proteomes" id="UP001161247">
    <property type="component" value="Chromosome 3"/>
</dbReference>
<feature type="transmembrane region" description="Helical" evidence="6">
    <location>
        <begin position="12"/>
        <end position="35"/>
    </location>
</feature>
<feature type="transmembrane region" description="Helical" evidence="6">
    <location>
        <begin position="101"/>
        <end position="121"/>
    </location>
</feature>
<feature type="domain" description="EamA" evidence="7">
    <location>
        <begin position="178"/>
        <end position="315"/>
    </location>
</feature>
<feature type="transmembrane region" description="Helical" evidence="6">
    <location>
        <begin position="41"/>
        <end position="59"/>
    </location>
</feature>
<dbReference type="EMBL" id="OX459120">
    <property type="protein sequence ID" value="CAI9098641.1"/>
    <property type="molecule type" value="Genomic_DNA"/>
</dbReference>
<keyword evidence="9" id="KW-1185">Reference proteome</keyword>
<dbReference type="GO" id="GO:0016020">
    <property type="term" value="C:membrane"/>
    <property type="evidence" value="ECO:0007669"/>
    <property type="project" value="UniProtKB-SubCell"/>
</dbReference>
<feature type="domain" description="EamA" evidence="7">
    <location>
        <begin position="10"/>
        <end position="143"/>
    </location>
</feature>
<dbReference type="Pfam" id="PF00892">
    <property type="entry name" value="EamA"/>
    <property type="match status" value="2"/>
</dbReference>
<feature type="transmembrane region" description="Helical" evidence="6">
    <location>
        <begin position="175"/>
        <end position="196"/>
    </location>
</feature>
<gene>
    <name evidence="8" type="ORF">OLC1_LOCUS8805</name>
</gene>
<keyword evidence="4 6" id="KW-1133">Transmembrane helix</keyword>
<organism evidence="8 9">
    <name type="scientific">Oldenlandia corymbosa var. corymbosa</name>
    <dbReference type="NCBI Taxonomy" id="529605"/>
    <lineage>
        <taxon>Eukaryota</taxon>
        <taxon>Viridiplantae</taxon>
        <taxon>Streptophyta</taxon>
        <taxon>Embryophyta</taxon>
        <taxon>Tracheophyta</taxon>
        <taxon>Spermatophyta</taxon>
        <taxon>Magnoliopsida</taxon>
        <taxon>eudicotyledons</taxon>
        <taxon>Gunneridae</taxon>
        <taxon>Pentapetalae</taxon>
        <taxon>asterids</taxon>
        <taxon>lamiids</taxon>
        <taxon>Gentianales</taxon>
        <taxon>Rubiaceae</taxon>
        <taxon>Rubioideae</taxon>
        <taxon>Spermacoceae</taxon>
        <taxon>Hedyotis-Oldenlandia complex</taxon>
        <taxon>Oldenlandia</taxon>
    </lineage>
</organism>